<dbReference type="EMBL" id="GL871100">
    <property type="protein sequence ID" value="EGC34377.1"/>
    <property type="molecule type" value="Genomic_DNA"/>
</dbReference>
<dbReference type="PANTHER" id="PTHR32046:SF6">
    <property type="entry name" value="G DOMAIN-CONTAINING PROTEIN"/>
    <property type="match status" value="1"/>
</dbReference>
<keyword evidence="3" id="KW-1185">Reference proteome</keyword>
<organism evidence="2 3">
    <name type="scientific">Dictyostelium purpureum</name>
    <name type="common">Slime mold</name>
    <dbReference type="NCBI Taxonomy" id="5786"/>
    <lineage>
        <taxon>Eukaryota</taxon>
        <taxon>Amoebozoa</taxon>
        <taxon>Evosea</taxon>
        <taxon>Eumycetozoa</taxon>
        <taxon>Dictyostelia</taxon>
        <taxon>Dictyosteliales</taxon>
        <taxon>Dictyosteliaceae</taxon>
        <taxon>Dictyostelium</taxon>
    </lineage>
</organism>
<gene>
    <name evidence="2" type="ORF">DICPUDRAFT_79874</name>
</gene>
<feature type="compositionally biased region" description="Polar residues" evidence="1">
    <location>
        <begin position="101"/>
        <end position="116"/>
    </location>
</feature>
<evidence type="ECO:0000256" key="1">
    <source>
        <dbReference type="SAM" id="MobiDB-lite"/>
    </source>
</evidence>
<dbReference type="eggNOG" id="ENOG502RCEH">
    <property type="taxonomic scope" value="Eukaryota"/>
</dbReference>
<dbReference type="GeneID" id="10500021"/>
<dbReference type="KEGG" id="dpp:DICPUDRAFT_79874"/>
<evidence type="ECO:0000313" key="2">
    <source>
        <dbReference type="EMBL" id="EGC34377.1"/>
    </source>
</evidence>
<sequence>MEILYDDIKHYNEDLLECSSVSSNSDSEDQHHQKEINILIIGGVGVGKSTFISSILNYISFENLNDAIENGTLENLCPIPTNIKIMDSNYIQHDFNAGKPLQQQQKPNEKANNGETSTKECKQYKIKLPNNTINFYDTPGIGDIRGSNTDSKNFEMILEQISKIKKLHGVFLLLNPDELRSTVLFKYFIFELFTRLHESAKKNLYFCFTKTRGKMYRPSNGLIVLNKQLKEMYTKTNINISTEGRVFCFDNESFSFLMANKFNNAHFDQDEVTIFSQSWDKSSKETAKLLERVTNQEGYCVKDTICINSAYNVASNLRGPIIQCLEATQIPIKKIDSKNRKLGENHDNIEILKKKLLSNISSFEIVPLEKPFLFCGNKKCCKSYTTKDTPTGKIKIKGCVCSFNNHPNECFDISSKVYWRKNISILGYCYNCGCSYKDHIILNIAKVKQIQNNSNNIEPINNNNEEEIEEIMKMENKEKLIDLINIKILNNIKEKEEYENDFKFILNSLLKISIFKWHYSLDKSNNHEFKDYIEKEIQIKENQLSLIPLSTQFNIEIIKMLKDSLKEYKHCVKQIKNSIDFSAIPSSNEIFDIFSKLPHLNKMGSFISKSINNQKNEQQQKYHQQREQQNLDAIRIEKIGNHYFFLIK</sequence>
<protein>
    <submittedName>
        <fullName evidence="2">Uncharacterized protein</fullName>
    </submittedName>
</protein>
<name>F0ZNW2_DICPU</name>
<dbReference type="InParanoid" id="F0ZNW2"/>
<dbReference type="SUPFAM" id="SSF52540">
    <property type="entry name" value="P-loop containing nucleoside triphosphate hydrolases"/>
    <property type="match status" value="1"/>
</dbReference>
<reference evidence="3" key="1">
    <citation type="journal article" date="2011" name="Genome Biol.">
        <title>Comparative genomics of the social amoebae Dictyostelium discoideum and Dictyostelium purpureum.</title>
        <authorList>
            <consortium name="US DOE Joint Genome Institute (JGI-PGF)"/>
            <person name="Sucgang R."/>
            <person name="Kuo A."/>
            <person name="Tian X."/>
            <person name="Salerno W."/>
            <person name="Parikh A."/>
            <person name="Feasley C.L."/>
            <person name="Dalin E."/>
            <person name="Tu H."/>
            <person name="Huang E."/>
            <person name="Barry K."/>
            <person name="Lindquist E."/>
            <person name="Shapiro H."/>
            <person name="Bruce D."/>
            <person name="Schmutz J."/>
            <person name="Salamov A."/>
            <person name="Fey P."/>
            <person name="Gaudet P."/>
            <person name="Anjard C."/>
            <person name="Babu M.M."/>
            <person name="Basu S."/>
            <person name="Bushmanova Y."/>
            <person name="van der Wel H."/>
            <person name="Katoh-Kurasawa M."/>
            <person name="Dinh C."/>
            <person name="Coutinho P.M."/>
            <person name="Saito T."/>
            <person name="Elias M."/>
            <person name="Schaap P."/>
            <person name="Kay R.R."/>
            <person name="Henrissat B."/>
            <person name="Eichinger L."/>
            <person name="Rivero F."/>
            <person name="Putnam N.H."/>
            <person name="West C.M."/>
            <person name="Loomis W.F."/>
            <person name="Chisholm R.L."/>
            <person name="Shaulsky G."/>
            <person name="Strassmann J.E."/>
            <person name="Queller D.C."/>
            <person name="Kuspa A."/>
            <person name="Grigoriev I.V."/>
        </authorList>
    </citation>
    <scope>NUCLEOTIDE SEQUENCE [LARGE SCALE GENOMIC DNA]</scope>
    <source>
        <strain evidence="3">QSDP1</strain>
    </source>
</reference>
<dbReference type="RefSeq" id="XP_003289111.1">
    <property type="nucleotide sequence ID" value="XM_003289063.1"/>
</dbReference>
<proteinExistence type="predicted"/>
<dbReference type="InterPro" id="IPR027417">
    <property type="entry name" value="P-loop_NTPase"/>
</dbReference>
<feature type="region of interest" description="Disordered" evidence="1">
    <location>
        <begin position="99"/>
        <end position="118"/>
    </location>
</feature>
<dbReference type="OMA" id="CGCSYKD"/>
<dbReference type="Gene3D" id="3.40.50.300">
    <property type="entry name" value="P-loop containing nucleotide triphosphate hydrolases"/>
    <property type="match status" value="1"/>
</dbReference>
<dbReference type="FunCoup" id="F0ZNW2">
    <property type="interactions" value="1"/>
</dbReference>
<dbReference type="STRING" id="5786.F0ZNW2"/>
<dbReference type="PANTHER" id="PTHR32046">
    <property type="entry name" value="G DOMAIN-CONTAINING PROTEIN"/>
    <property type="match status" value="1"/>
</dbReference>
<accession>F0ZNW2</accession>
<dbReference type="OrthoDB" id="8954335at2759"/>
<dbReference type="AlphaFoldDB" id="F0ZNW2"/>
<dbReference type="VEuPathDB" id="AmoebaDB:DICPUDRAFT_79874"/>
<dbReference type="Proteomes" id="UP000001064">
    <property type="component" value="Unassembled WGS sequence"/>
</dbReference>
<evidence type="ECO:0000313" key="3">
    <source>
        <dbReference type="Proteomes" id="UP000001064"/>
    </source>
</evidence>